<accession>A0A2P7Z1U6</accession>
<reference evidence="1 2" key="1">
    <citation type="submission" date="2017-05" db="EMBL/GenBank/DDBJ databases">
        <title>Draft genome sequence of Elsinoe australis.</title>
        <authorList>
            <person name="Cheng Q."/>
        </authorList>
    </citation>
    <scope>NUCLEOTIDE SEQUENCE [LARGE SCALE GENOMIC DNA]</scope>
    <source>
        <strain evidence="1 2">NL1</strain>
    </source>
</reference>
<evidence type="ECO:0000313" key="2">
    <source>
        <dbReference type="Proteomes" id="UP000243723"/>
    </source>
</evidence>
<name>A0A2P7Z1U6_9PEZI</name>
<dbReference type="Proteomes" id="UP000243723">
    <property type="component" value="Unassembled WGS sequence"/>
</dbReference>
<organism evidence="1 2">
    <name type="scientific">Elsinoe australis</name>
    <dbReference type="NCBI Taxonomy" id="40998"/>
    <lineage>
        <taxon>Eukaryota</taxon>
        <taxon>Fungi</taxon>
        <taxon>Dikarya</taxon>
        <taxon>Ascomycota</taxon>
        <taxon>Pezizomycotina</taxon>
        <taxon>Dothideomycetes</taxon>
        <taxon>Dothideomycetidae</taxon>
        <taxon>Myriangiales</taxon>
        <taxon>Elsinoaceae</taxon>
        <taxon>Elsinoe</taxon>
    </lineage>
</organism>
<evidence type="ECO:0000313" key="1">
    <source>
        <dbReference type="EMBL" id="PSK42189.1"/>
    </source>
</evidence>
<sequence length="239" mass="26901">MDHYEPTWTTRAYEDDVPLVVARIATNAAISFWMLMLSPNDELTVYKINSREVMLTAQFRDDKIRSEDGRLKAAVGNVKKTMLRLGFPADGTAEEPRAAQPQGASIPLPMIVGRLSGLMPQRMRQGRMPLLPQVKRNRNTEDPANEEDLARNSDLVRVLDGTTKLSPEQAQLALTEWNLLVAVEDRNNAINLTVQALRFFHVKASVSCRPWDFFSTLVLSRPLSILLDCLGLLIRRGMT</sequence>
<dbReference type="AlphaFoldDB" id="A0A2P7Z1U6"/>
<dbReference type="EMBL" id="NHZQ01000335">
    <property type="protein sequence ID" value="PSK42189.1"/>
    <property type="molecule type" value="Genomic_DNA"/>
</dbReference>
<comment type="caution">
    <text evidence="1">The sequence shown here is derived from an EMBL/GenBank/DDBJ whole genome shotgun (WGS) entry which is preliminary data.</text>
</comment>
<protein>
    <submittedName>
        <fullName evidence="1">Uncharacterized protein</fullName>
    </submittedName>
</protein>
<proteinExistence type="predicted"/>
<keyword evidence="2" id="KW-1185">Reference proteome</keyword>
<gene>
    <name evidence="1" type="ORF">B9Z65_4103</name>
</gene>